<comment type="caution">
    <text evidence="2">The sequence shown here is derived from an EMBL/GenBank/DDBJ whole genome shotgun (WGS) entry which is preliminary data.</text>
</comment>
<evidence type="ECO:0000313" key="2">
    <source>
        <dbReference type="EMBL" id="EJF87252.1"/>
    </source>
</evidence>
<dbReference type="EMBL" id="AILY01000008">
    <property type="protein sequence ID" value="EJF87252.1"/>
    <property type="molecule type" value="Genomic_DNA"/>
</dbReference>
<dbReference type="STRING" id="1094556.MCY_00376"/>
<dbReference type="eggNOG" id="COG2814">
    <property type="taxonomic scope" value="Bacteria"/>
</dbReference>
<dbReference type="AlphaFoldDB" id="J1JR03"/>
<reference evidence="2 3" key="1">
    <citation type="submission" date="2012-03" db="EMBL/GenBank/DDBJ databases">
        <title>The Genome Sequence of Bartonella rattimassiliensis 15908.</title>
        <authorList>
            <consortium name="The Broad Institute Genome Sequencing Platform"/>
            <consortium name="The Broad Institute Genome Sequencing Center for Infectious Disease"/>
            <person name="Feldgarden M."/>
            <person name="Kirby J."/>
            <person name="Kosoy M."/>
            <person name="Birtles R."/>
            <person name="Probert W.S."/>
            <person name="Chiaraviglio L."/>
            <person name="Young S.K."/>
            <person name="Zeng Q."/>
            <person name="Gargeya S."/>
            <person name="Fitzgerald M."/>
            <person name="Haas B."/>
            <person name="Abouelleil A."/>
            <person name="Alvarado L."/>
            <person name="Arachchi H.M."/>
            <person name="Berlin A."/>
            <person name="Chapman S.B."/>
            <person name="Gearin G."/>
            <person name="Goldberg J."/>
            <person name="Griggs A."/>
            <person name="Gujja S."/>
            <person name="Hansen M."/>
            <person name="Heiman D."/>
            <person name="Howarth C."/>
            <person name="Larimer J."/>
            <person name="Lui A."/>
            <person name="MacDonald P.J.P."/>
            <person name="McCowen C."/>
            <person name="Montmayeur A."/>
            <person name="Murphy C."/>
            <person name="Neiman D."/>
            <person name="Pearson M."/>
            <person name="Priest M."/>
            <person name="Roberts A."/>
            <person name="Saif S."/>
            <person name="Shea T."/>
            <person name="Sisk P."/>
            <person name="Stolte C."/>
            <person name="Sykes S."/>
            <person name="Wortman J."/>
            <person name="Nusbaum C."/>
            <person name="Birren B."/>
        </authorList>
    </citation>
    <scope>NUCLEOTIDE SEQUENCE [LARGE SCALE GENOMIC DNA]</scope>
    <source>
        <strain evidence="2 3">15908</strain>
    </source>
</reference>
<keyword evidence="1" id="KW-0472">Membrane</keyword>
<keyword evidence="1" id="KW-0812">Transmembrane</keyword>
<protein>
    <submittedName>
        <fullName evidence="2">Uncharacterized protein</fullName>
    </submittedName>
</protein>
<organism evidence="2 3">
    <name type="scientific">Bartonella rattimassiliensis 15908</name>
    <dbReference type="NCBI Taxonomy" id="1094556"/>
    <lineage>
        <taxon>Bacteria</taxon>
        <taxon>Pseudomonadati</taxon>
        <taxon>Pseudomonadota</taxon>
        <taxon>Alphaproteobacteria</taxon>
        <taxon>Hyphomicrobiales</taxon>
        <taxon>Bartonellaceae</taxon>
        <taxon>Bartonella</taxon>
    </lineage>
</organism>
<feature type="transmembrane region" description="Helical" evidence="1">
    <location>
        <begin position="122"/>
        <end position="141"/>
    </location>
</feature>
<evidence type="ECO:0000256" key="1">
    <source>
        <dbReference type="SAM" id="Phobius"/>
    </source>
</evidence>
<evidence type="ECO:0000313" key="3">
    <source>
        <dbReference type="Proteomes" id="UP000001077"/>
    </source>
</evidence>
<sequence>MSANYGDYLVGSMFFTFGKMGEYTFASSILFGATIVTSALMISMALTTSFYLVVLIYFAAGIMNALMMVLILLWSCSIIIITGGLLLRFMQVEKMLFFWVMNMYYNALQSISCFGGPRLSRVWGFTFMGTILFCYAVSQAFA</sequence>
<keyword evidence="1" id="KW-1133">Transmembrane helix</keyword>
<gene>
    <name evidence="2" type="ORF">MCY_00376</name>
</gene>
<keyword evidence="3" id="KW-1185">Reference proteome</keyword>
<dbReference type="InterPro" id="IPR010645">
    <property type="entry name" value="MFS_4"/>
</dbReference>
<feature type="transmembrane region" description="Helical" evidence="1">
    <location>
        <begin position="65"/>
        <end position="90"/>
    </location>
</feature>
<proteinExistence type="predicted"/>
<name>J1JR03_9HYPH</name>
<dbReference type="Proteomes" id="UP000001077">
    <property type="component" value="Unassembled WGS sequence"/>
</dbReference>
<dbReference type="HOGENOM" id="CLU_1811997_0_0_5"/>
<feature type="transmembrane region" description="Helical" evidence="1">
    <location>
        <begin position="29"/>
        <end position="58"/>
    </location>
</feature>
<dbReference type="Pfam" id="PF06779">
    <property type="entry name" value="MFS_4"/>
    <property type="match status" value="1"/>
</dbReference>
<accession>J1JR03</accession>